<evidence type="ECO:0000313" key="2">
    <source>
        <dbReference type="Proteomes" id="UP000054516"/>
    </source>
</evidence>
<name>A0A1S8A793_ROSNE</name>
<protein>
    <submittedName>
        <fullName evidence="1">Uncharacterized protein</fullName>
    </submittedName>
</protein>
<evidence type="ECO:0000313" key="1">
    <source>
        <dbReference type="EMBL" id="GAW25931.1"/>
    </source>
</evidence>
<sequence>MEQSRHGAQGSELHKSVFMPSSKRIWNMASKVPVYFTALASPDPRPSKL</sequence>
<gene>
    <name evidence="1" type="ORF">SAMD00023353_1600810</name>
</gene>
<reference evidence="1" key="1">
    <citation type="submission" date="2016-03" db="EMBL/GenBank/DDBJ databases">
        <title>Draft genome sequence of Rosellinia necatrix.</title>
        <authorList>
            <person name="Kanematsu S."/>
        </authorList>
    </citation>
    <scope>NUCLEOTIDE SEQUENCE [LARGE SCALE GENOMIC DNA]</scope>
    <source>
        <strain evidence="1">W97</strain>
    </source>
</reference>
<proteinExistence type="predicted"/>
<dbReference type="AlphaFoldDB" id="A0A1S8A793"/>
<dbReference type="EMBL" id="DF977461">
    <property type="protein sequence ID" value="GAW25931.1"/>
    <property type="molecule type" value="Genomic_DNA"/>
</dbReference>
<dbReference type="Proteomes" id="UP000054516">
    <property type="component" value="Unassembled WGS sequence"/>
</dbReference>
<organism evidence="1">
    <name type="scientific">Rosellinia necatrix</name>
    <name type="common">White root-rot fungus</name>
    <dbReference type="NCBI Taxonomy" id="77044"/>
    <lineage>
        <taxon>Eukaryota</taxon>
        <taxon>Fungi</taxon>
        <taxon>Dikarya</taxon>
        <taxon>Ascomycota</taxon>
        <taxon>Pezizomycotina</taxon>
        <taxon>Sordariomycetes</taxon>
        <taxon>Xylariomycetidae</taxon>
        <taxon>Xylariales</taxon>
        <taxon>Xylariaceae</taxon>
        <taxon>Rosellinia</taxon>
    </lineage>
</organism>
<accession>A0A1S8A793</accession>
<keyword evidence="2" id="KW-1185">Reference proteome</keyword>